<dbReference type="OrthoDB" id="411017at2759"/>
<dbReference type="InterPro" id="IPR008733">
    <property type="entry name" value="PEX11"/>
</dbReference>
<feature type="compositionally biased region" description="Low complexity" evidence="5">
    <location>
        <begin position="1"/>
        <end position="10"/>
    </location>
</feature>
<dbReference type="PANTHER" id="PTHR12652">
    <property type="entry name" value="PEROXISOMAL BIOGENESIS FACTOR 11"/>
    <property type="match status" value="1"/>
</dbReference>
<keyword evidence="2" id="KW-0472">Membrane</keyword>
<keyword evidence="7" id="KW-1185">Reference proteome</keyword>
<keyword evidence="1" id="KW-0962">Peroxisome biogenesis</keyword>
<dbReference type="AlphaFoldDB" id="A0A9P6A7E7"/>
<name>A0A9P6A7E7_PLEER</name>
<comment type="caution">
    <text evidence="6">The sequence shown here is derived from an EMBL/GenBank/DDBJ whole genome shotgun (WGS) entry which is preliminary data.</text>
</comment>
<dbReference type="Pfam" id="PF05648">
    <property type="entry name" value="PEX11"/>
    <property type="match status" value="1"/>
</dbReference>
<comment type="subcellular location">
    <subcellularLocation>
        <location evidence="4">Peroxisome membrane</location>
    </subcellularLocation>
</comment>
<feature type="region of interest" description="Disordered" evidence="5">
    <location>
        <begin position="1"/>
        <end position="64"/>
    </location>
</feature>
<sequence>MEPSGSVSGSSRDDRLFSSHFGTSSSFQMNPLSSHPPRSPHVSLISSTSSSHPQHTNFTGDIYSDGLDPVAVEAASTSVEDMDPEKERVKSAEDNVKVAEIWREMILTSNGRDKSFKLIQYSIRLYLFFHTGITTSRFMSSRVRPPWEAPFVTRLDEAASHFSSTRKLLLLFNWLSPLTAIMSQQTASLSDVNESKKVVPKPFLQAALEAPPPVILELVNAVSDDVATLSRLGLLGRKLGERAGRFSDWCWFLSTLVGLVENSLERQVVVNLQREVESRLYDESMSGATAKSRPTVSKIDDKQLSRLRNKDYWLQISRAKLVMDLIFVSYELFKIRRGREPIKVFTGFAAAILSSAKLYNRHKTTLVKNMLAG</sequence>
<feature type="compositionally biased region" description="Low complexity" evidence="5">
    <location>
        <begin position="40"/>
        <end position="51"/>
    </location>
</feature>
<evidence type="ECO:0000256" key="5">
    <source>
        <dbReference type="SAM" id="MobiDB-lite"/>
    </source>
</evidence>
<organism evidence="6 7">
    <name type="scientific">Pleurotus eryngii</name>
    <name type="common">Boletus of the steppes</name>
    <dbReference type="NCBI Taxonomy" id="5323"/>
    <lineage>
        <taxon>Eukaryota</taxon>
        <taxon>Fungi</taxon>
        <taxon>Dikarya</taxon>
        <taxon>Basidiomycota</taxon>
        <taxon>Agaricomycotina</taxon>
        <taxon>Agaricomycetes</taxon>
        <taxon>Agaricomycetidae</taxon>
        <taxon>Agaricales</taxon>
        <taxon>Pleurotineae</taxon>
        <taxon>Pleurotaceae</taxon>
        <taxon>Pleurotus</taxon>
    </lineage>
</organism>
<feature type="compositionally biased region" description="Polar residues" evidence="5">
    <location>
        <begin position="20"/>
        <end position="33"/>
    </location>
</feature>
<gene>
    <name evidence="6" type="ORF">BDN71DRAFT_1443395</name>
</gene>
<evidence type="ECO:0000256" key="3">
    <source>
        <dbReference type="ARBA" id="ARBA00023140"/>
    </source>
</evidence>
<accession>A0A9P6A7E7</accession>
<evidence type="ECO:0000256" key="1">
    <source>
        <dbReference type="ARBA" id="ARBA00022593"/>
    </source>
</evidence>
<protein>
    <submittedName>
        <fullName evidence="6">Uncharacterized protein</fullName>
    </submittedName>
</protein>
<evidence type="ECO:0000256" key="2">
    <source>
        <dbReference type="ARBA" id="ARBA00023136"/>
    </source>
</evidence>
<reference evidence="6" key="1">
    <citation type="submission" date="2020-11" db="EMBL/GenBank/DDBJ databases">
        <authorList>
            <consortium name="DOE Joint Genome Institute"/>
            <person name="Ahrendt S."/>
            <person name="Riley R."/>
            <person name="Andreopoulos W."/>
            <person name="Labutti K."/>
            <person name="Pangilinan J."/>
            <person name="Ruiz-Duenas F.J."/>
            <person name="Barrasa J.M."/>
            <person name="Sanchez-Garcia M."/>
            <person name="Camarero S."/>
            <person name="Miyauchi S."/>
            <person name="Serrano A."/>
            <person name="Linde D."/>
            <person name="Babiker R."/>
            <person name="Drula E."/>
            <person name="Ayuso-Fernandez I."/>
            <person name="Pacheco R."/>
            <person name="Padilla G."/>
            <person name="Ferreira P."/>
            <person name="Barriuso J."/>
            <person name="Kellner H."/>
            <person name="Castanera R."/>
            <person name="Alfaro M."/>
            <person name="Ramirez L."/>
            <person name="Pisabarro A.G."/>
            <person name="Kuo A."/>
            <person name="Tritt A."/>
            <person name="Lipzen A."/>
            <person name="He G."/>
            <person name="Yan M."/>
            <person name="Ng V."/>
            <person name="Cullen D."/>
            <person name="Martin F."/>
            <person name="Rosso M.-N."/>
            <person name="Henrissat B."/>
            <person name="Hibbett D."/>
            <person name="Martinez A.T."/>
            <person name="Grigoriev I.V."/>
        </authorList>
    </citation>
    <scope>NUCLEOTIDE SEQUENCE</scope>
    <source>
        <strain evidence="6">ATCC 90797</strain>
    </source>
</reference>
<dbReference type="GO" id="GO:0005778">
    <property type="term" value="C:peroxisomal membrane"/>
    <property type="evidence" value="ECO:0007669"/>
    <property type="project" value="UniProtKB-SubCell"/>
</dbReference>
<proteinExistence type="predicted"/>
<evidence type="ECO:0000313" key="6">
    <source>
        <dbReference type="EMBL" id="KAF9498526.1"/>
    </source>
</evidence>
<evidence type="ECO:0000256" key="4">
    <source>
        <dbReference type="ARBA" id="ARBA00046271"/>
    </source>
</evidence>
<keyword evidence="3" id="KW-0576">Peroxisome</keyword>
<dbReference type="PANTHER" id="PTHR12652:SF19">
    <property type="entry name" value="PEROXISOMAL BIOGENESIS FACTOR 11"/>
    <property type="match status" value="1"/>
</dbReference>
<dbReference type="GO" id="GO:0016559">
    <property type="term" value="P:peroxisome fission"/>
    <property type="evidence" value="ECO:0007669"/>
    <property type="project" value="InterPro"/>
</dbReference>
<dbReference type="EMBL" id="MU154537">
    <property type="protein sequence ID" value="KAF9498526.1"/>
    <property type="molecule type" value="Genomic_DNA"/>
</dbReference>
<dbReference type="Proteomes" id="UP000807025">
    <property type="component" value="Unassembled WGS sequence"/>
</dbReference>
<evidence type="ECO:0000313" key="7">
    <source>
        <dbReference type="Proteomes" id="UP000807025"/>
    </source>
</evidence>